<organism evidence="1">
    <name type="scientific">Arundo donax</name>
    <name type="common">Giant reed</name>
    <name type="synonym">Donax arundinaceus</name>
    <dbReference type="NCBI Taxonomy" id="35708"/>
    <lineage>
        <taxon>Eukaryota</taxon>
        <taxon>Viridiplantae</taxon>
        <taxon>Streptophyta</taxon>
        <taxon>Embryophyta</taxon>
        <taxon>Tracheophyta</taxon>
        <taxon>Spermatophyta</taxon>
        <taxon>Magnoliopsida</taxon>
        <taxon>Liliopsida</taxon>
        <taxon>Poales</taxon>
        <taxon>Poaceae</taxon>
        <taxon>PACMAD clade</taxon>
        <taxon>Arundinoideae</taxon>
        <taxon>Arundineae</taxon>
        <taxon>Arundo</taxon>
    </lineage>
</organism>
<proteinExistence type="predicted"/>
<accession>A0A0A9FJT3</accession>
<reference evidence="1" key="1">
    <citation type="submission" date="2014-09" db="EMBL/GenBank/DDBJ databases">
        <authorList>
            <person name="Magalhaes I.L.F."/>
            <person name="Oliveira U."/>
            <person name="Santos F.R."/>
            <person name="Vidigal T.H.D.A."/>
            <person name="Brescovit A.D."/>
            <person name="Santos A.J."/>
        </authorList>
    </citation>
    <scope>NUCLEOTIDE SEQUENCE</scope>
    <source>
        <tissue evidence="1">Shoot tissue taken approximately 20 cm above the soil surface</tissue>
    </source>
</reference>
<evidence type="ECO:0000313" key="1">
    <source>
        <dbReference type="EMBL" id="JAE12582.1"/>
    </source>
</evidence>
<sequence length="30" mass="3336">MIAKVSVSSGIILSHHHFSRKSNKDSVQQN</sequence>
<dbReference type="EMBL" id="GBRH01185314">
    <property type="protein sequence ID" value="JAE12582.1"/>
    <property type="molecule type" value="Transcribed_RNA"/>
</dbReference>
<protein>
    <submittedName>
        <fullName evidence="1">Uncharacterized protein</fullName>
    </submittedName>
</protein>
<name>A0A0A9FJT3_ARUDO</name>
<reference evidence="1" key="2">
    <citation type="journal article" date="2015" name="Data Brief">
        <title>Shoot transcriptome of the giant reed, Arundo donax.</title>
        <authorList>
            <person name="Barrero R.A."/>
            <person name="Guerrero F.D."/>
            <person name="Moolhuijzen P."/>
            <person name="Goolsby J.A."/>
            <person name="Tidwell J."/>
            <person name="Bellgard S.E."/>
            <person name="Bellgard M.I."/>
        </authorList>
    </citation>
    <scope>NUCLEOTIDE SEQUENCE</scope>
    <source>
        <tissue evidence="1">Shoot tissue taken approximately 20 cm above the soil surface</tissue>
    </source>
</reference>
<dbReference type="AlphaFoldDB" id="A0A0A9FJT3"/>